<dbReference type="Proteomes" id="UP000502117">
    <property type="component" value="Chromosome"/>
</dbReference>
<protein>
    <submittedName>
        <fullName evidence="1">Uncharacterized protein</fullName>
    </submittedName>
</protein>
<dbReference type="EMBL" id="CP045857">
    <property type="protein sequence ID" value="QIJ06203.1"/>
    <property type="molecule type" value="Genomic_DNA"/>
</dbReference>
<dbReference type="AlphaFoldDB" id="A0A6G7LWL8"/>
<sequence>MNPTTQSPTNSVHPARQQRILRLPADSDLLEHPFRFYLNTLDQRIVG</sequence>
<proteinExistence type="predicted"/>
<dbReference type="KEGG" id="schk:GII14_19915"/>
<name>A0A6G7LWL8_9GAMM</name>
<reference evidence="1 2" key="1">
    <citation type="submission" date="2019-11" db="EMBL/GenBank/DDBJ databases">
        <title>Complete Genome Sequence of Shewanella chilikensis Strain DC57, Isolated from Corroded Seal Rings at a floating production facility in Australia.</title>
        <authorList>
            <person name="Salgar-Chaparro S.J."/>
            <person name="Castillo-Villamizar G.A."/>
            <person name="Poehlein A."/>
            <person name="Daniel R."/>
            <person name="Machuca L."/>
        </authorList>
    </citation>
    <scope>NUCLEOTIDE SEQUENCE [LARGE SCALE GENOMIC DNA]</scope>
    <source>
        <strain evidence="1 2">DC57</strain>
    </source>
</reference>
<organism evidence="1 2">
    <name type="scientific">Shewanella chilikensis</name>
    <dbReference type="NCBI Taxonomy" id="558541"/>
    <lineage>
        <taxon>Bacteria</taxon>
        <taxon>Pseudomonadati</taxon>
        <taxon>Pseudomonadota</taxon>
        <taxon>Gammaproteobacteria</taxon>
        <taxon>Alteromonadales</taxon>
        <taxon>Shewanellaceae</taxon>
        <taxon>Shewanella</taxon>
    </lineage>
</organism>
<evidence type="ECO:0000313" key="2">
    <source>
        <dbReference type="Proteomes" id="UP000502117"/>
    </source>
</evidence>
<accession>A0A6G7LWL8</accession>
<evidence type="ECO:0000313" key="1">
    <source>
        <dbReference type="EMBL" id="QIJ06203.1"/>
    </source>
</evidence>
<gene>
    <name evidence="1" type="ORF">GII14_19915</name>
</gene>